<sequence length="125" mass="13824">MKRKLIIALFGLLVGITLFYMPPQLRLLPFSQSERLIVLAICVALVTCWTALLTKTTGRAVNASILFSVMSCIGYQVVVPLYRFRVGMTFRLVSWDRFLPEVCISILAAGALGFVLGKATLKLKA</sequence>
<feature type="transmembrane region" description="Helical" evidence="1">
    <location>
        <begin position="35"/>
        <end position="53"/>
    </location>
</feature>
<dbReference type="Proteomes" id="UP001164761">
    <property type="component" value="Chromosome"/>
</dbReference>
<keyword evidence="1" id="KW-0812">Transmembrane</keyword>
<keyword evidence="1" id="KW-1133">Transmembrane helix</keyword>
<keyword evidence="3" id="KW-1185">Reference proteome</keyword>
<reference evidence="2" key="1">
    <citation type="submission" date="2022-08" db="EMBL/GenBank/DDBJ databases">
        <title>Alicyclobacillus fastidiosus DSM 17978, complete genome.</title>
        <authorList>
            <person name="Wang Q."/>
            <person name="Cai R."/>
            <person name="Wang Z."/>
        </authorList>
    </citation>
    <scope>NUCLEOTIDE SEQUENCE</scope>
    <source>
        <strain evidence="2">DSM 17978</strain>
    </source>
</reference>
<evidence type="ECO:0000313" key="2">
    <source>
        <dbReference type="EMBL" id="WAH41455.1"/>
    </source>
</evidence>
<keyword evidence="1" id="KW-0472">Membrane</keyword>
<protein>
    <submittedName>
        <fullName evidence="2">Uncharacterized protein</fullName>
    </submittedName>
</protein>
<dbReference type="RefSeq" id="WP_268005364.1">
    <property type="nucleotide sequence ID" value="NZ_BSUT01000001.1"/>
</dbReference>
<feature type="transmembrane region" description="Helical" evidence="1">
    <location>
        <begin position="60"/>
        <end position="78"/>
    </location>
</feature>
<gene>
    <name evidence="2" type="ORF">NZD89_24955</name>
</gene>
<feature type="transmembrane region" description="Helical" evidence="1">
    <location>
        <begin position="5"/>
        <end position="23"/>
    </location>
</feature>
<evidence type="ECO:0000313" key="3">
    <source>
        <dbReference type="Proteomes" id="UP001164761"/>
    </source>
</evidence>
<organism evidence="2 3">
    <name type="scientific">Alicyclobacillus fastidiosus</name>
    <dbReference type="NCBI Taxonomy" id="392011"/>
    <lineage>
        <taxon>Bacteria</taxon>
        <taxon>Bacillati</taxon>
        <taxon>Bacillota</taxon>
        <taxon>Bacilli</taxon>
        <taxon>Bacillales</taxon>
        <taxon>Alicyclobacillaceae</taxon>
        <taxon>Alicyclobacillus</taxon>
    </lineage>
</organism>
<name>A0ABY6ZFE5_9BACL</name>
<accession>A0ABY6ZFE5</accession>
<dbReference type="EMBL" id="CP104067">
    <property type="protein sequence ID" value="WAH41455.1"/>
    <property type="molecule type" value="Genomic_DNA"/>
</dbReference>
<feature type="transmembrane region" description="Helical" evidence="1">
    <location>
        <begin position="98"/>
        <end position="117"/>
    </location>
</feature>
<proteinExistence type="predicted"/>
<evidence type="ECO:0000256" key="1">
    <source>
        <dbReference type="SAM" id="Phobius"/>
    </source>
</evidence>